<evidence type="ECO:0000256" key="1">
    <source>
        <dbReference type="SAM" id="Phobius"/>
    </source>
</evidence>
<protein>
    <recommendedName>
        <fullName evidence="4">DDE Tnp4 domain-containing protein</fullName>
    </recommendedName>
</protein>
<keyword evidence="3" id="KW-1185">Reference proteome</keyword>
<gene>
    <name evidence="2" type="ORF">NQ315_010990</name>
</gene>
<evidence type="ECO:0000313" key="3">
    <source>
        <dbReference type="Proteomes" id="UP001159042"/>
    </source>
</evidence>
<evidence type="ECO:0000313" key="2">
    <source>
        <dbReference type="EMBL" id="KAJ8910739.1"/>
    </source>
</evidence>
<reference evidence="2 3" key="1">
    <citation type="journal article" date="2023" name="Insect Mol. Biol.">
        <title>Genome sequencing provides insights into the evolution of gene families encoding plant cell wall-degrading enzymes in longhorned beetles.</title>
        <authorList>
            <person name="Shin N.R."/>
            <person name="Okamura Y."/>
            <person name="Kirsch R."/>
            <person name="Pauchet Y."/>
        </authorList>
    </citation>
    <scope>NUCLEOTIDE SEQUENCE [LARGE SCALE GENOMIC DNA]</scope>
    <source>
        <strain evidence="2">EAD_L_NR</strain>
    </source>
</reference>
<accession>A0AAV8V951</accession>
<proteinExistence type="predicted"/>
<keyword evidence="1" id="KW-1133">Transmembrane helix</keyword>
<dbReference type="AlphaFoldDB" id="A0AAV8V951"/>
<keyword evidence="1" id="KW-0472">Membrane</keyword>
<organism evidence="2 3">
    <name type="scientific">Exocentrus adspersus</name>
    <dbReference type="NCBI Taxonomy" id="1586481"/>
    <lineage>
        <taxon>Eukaryota</taxon>
        <taxon>Metazoa</taxon>
        <taxon>Ecdysozoa</taxon>
        <taxon>Arthropoda</taxon>
        <taxon>Hexapoda</taxon>
        <taxon>Insecta</taxon>
        <taxon>Pterygota</taxon>
        <taxon>Neoptera</taxon>
        <taxon>Endopterygota</taxon>
        <taxon>Coleoptera</taxon>
        <taxon>Polyphaga</taxon>
        <taxon>Cucujiformia</taxon>
        <taxon>Chrysomeloidea</taxon>
        <taxon>Cerambycidae</taxon>
        <taxon>Lamiinae</taxon>
        <taxon>Acanthocinini</taxon>
        <taxon>Exocentrus</taxon>
    </lineage>
</organism>
<dbReference type="Proteomes" id="UP001159042">
    <property type="component" value="Unassembled WGS sequence"/>
</dbReference>
<sequence>MSVTTFDYLLSRLRSSISRNDTLMGVCIPPSEMLAVTLSCVYGGYGSEWCTWAMVSSEDDDSAGEGEELGYSPFLILWGYQGSGLNRGNLCRIAVLLVYIFNAFILNIIMLWFFMFIFTWYLASGNTEVCAKIWKILKDECIPKPSKEYWLKISKEFTKRAHFPHCIGAVDGKHVRVFKFRGSGSMNLNYKNYFSIVLMAIAHADYRFVYVDIGAYGKDCDSSVFQQTVFFLNAGRREIRYSTTNTT</sequence>
<name>A0AAV8V951_9CUCU</name>
<comment type="caution">
    <text evidence="2">The sequence shown here is derived from an EMBL/GenBank/DDBJ whole genome shotgun (WGS) entry which is preliminary data.</text>
</comment>
<keyword evidence="1" id="KW-0812">Transmembrane</keyword>
<feature type="transmembrane region" description="Helical" evidence="1">
    <location>
        <begin position="96"/>
        <end position="123"/>
    </location>
</feature>
<dbReference type="EMBL" id="JANEYG010000251">
    <property type="protein sequence ID" value="KAJ8910739.1"/>
    <property type="molecule type" value="Genomic_DNA"/>
</dbReference>
<evidence type="ECO:0008006" key="4">
    <source>
        <dbReference type="Google" id="ProtNLM"/>
    </source>
</evidence>